<dbReference type="AlphaFoldDB" id="E0UJ42"/>
<dbReference type="STRING" id="497965.Cyan7822_3811"/>
<accession>E0UJ42</accession>
<dbReference type="EMBL" id="CP002198">
    <property type="protein sequence ID" value="ADN15745.1"/>
    <property type="molecule type" value="Genomic_DNA"/>
</dbReference>
<reference evidence="2" key="1">
    <citation type="journal article" date="2011" name="MBio">
        <title>Novel metabolic attributes of the genus Cyanothece, comprising a group of unicellular nitrogen-fixing Cyanobacteria.</title>
        <authorList>
            <person name="Bandyopadhyay A."/>
            <person name="Elvitigala T."/>
            <person name="Welsh E."/>
            <person name="Stockel J."/>
            <person name="Liberton M."/>
            <person name="Min H."/>
            <person name="Sherman L.A."/>
            <person name="Pakrasi H.B."/>
        </authorList>
    </citation>
    <scope>NUCLEOTIDE SEQUENCE [LARGE SCALE GENOMIC DNA]</scope>
    <source>
        <strain evidence="2">PCC 7822</strain>
    </source>
</reference>
<dbReference type="Proteomes" id="UP000008206">
    <property type="component" value="Chromosome"/>
</dbReference>
<protein>
    <submittedName>
        <fullName evidence="1">Uncharacterized protein</fullName>
    </submittedName>
</protein>
<dbReference type="KEGG" id="cyj:Cyan7822_3811"/>
<name>E0UJ42_GLOV7</name>
<evidence type="ECO:0000313" key="2">
    <source>
        <dbReference type="Proteomes" id="UP000008206"/>
    </source>
</evidence>
<organism evidence="1 2">
    <name type="scientific">Gloeothece verrucosa (strain PCC 7822)</name>
    <name type="common">Cyanothece sp. (strain PCC 7822)</name>
    <dbReference type="NCBI Taxonomy" id="497965"/>
    <lineage>
        <taxon>Bacteria</taxon>
        <taxon>Bacillati</taxon>
        <taxon>Cyanobacteriota</taxon>
        <taxon>Cyanophyceae</taxon>
        <taxon>Oscillatoriophycideae</taxon>
        <taxon>Chroococcales</taxon>
        <taxon>Aphanothecaceae</taxon>
        <taxon>Gloeothece</taxon>
        <taxon>Gloeothece verrucosa</taxon>
    </lineage>
</organism>
<dbReference type="HOGENOM" id="CLU_1413093_0_0_3"/>
<gene>
    <name evidence="1" type="ordered locus">Cyan7822_3811</name>
</gene>
<proteinExistence type="predicted"/>
<evidence type="ECO:0000313" key="1">
    <source>
        <dbReference type="EMBL" id="ADN15745.1"/>
    </source>
</evidence>
<keyword evidence="2" id="KW-1185">Reference proteome</keyword>
<sequence>MPKLGILKRFSLFIVPIFSTKLKISQPHHLNLQQLYKYLSNLTDIIVNNKFLKYGEMLQRLIQSLPLLLIFPSFVLATDQGLIAQTITDHSEENYLGSRVGLPDLVIKQMLETWVQGSYAQEEGNLALAQENFQNNRKRIEQTPFPQQKCFMSFNETLLEGAMTNQSPDFLRVESQCFDQVTRLLSVYSASQ</sequence>